<dbReference type="Pfam" id="PF04810">
    <property type="entry name" value="zf-Sec23_Sec24"/>
    <property type="match status" value="1"/>
</dbReference>
<comment type="caution">
    <text evidence="16">The sequence shown here is derived from an EMBL/GenBank/DDBJ whole genome shotgun (WGS) entry which is preliminary data.</text>
</comment>
<dbReference type="Gene3D" id="3.40.50.410">
    <property type="entry name" value="von Willebrand factor, type A domain"/>
    <property type="match status" value="1"/>
</dbReference>
<keyword evidence="5" id="KW-0813">Transport</keyword>
<dbReference type="SUPFAM" id="SSF53300">
    <property type="entry name" value="vWA-like"/>
    <property type="match status" value="1"/>
</dbReference>
<feature type="compositionally biased region" description="Low complexity" evidence="10">
    <location>
        <begin position="35"/>
        <end position="51"/>
    </location>
</feature>
<evidence type="ECO:0000256" key="7">
    <source>
        <dbReference type="ARBA" id="ARBA00022927"/>
    </source>
</evidence>
<dbReference type="InterPro" id="IPR006895">
    <property type="entry name" value="Znf_Sec23_Sec24"/>
</dbReference>
<evidence type="ECO:0000259" key="14">
    <source>
        <dbReference type="Pfam" id="PF04815"/>
    </source>
</evidence>
<accession>A0AAJ0FP38</accession>
<dbReference type="GO" id="GO:0090110">
    <property type="term" value="P:COPII-coated vesicle cargo loading"/>
    <property type="evidence" value="ECO:0007669"/>
    <property type="project" value="TreeGrafter"/>
</dbReference>
<dbReference type="GO" id="GO:0030127">
    <property type="term" value="C:COPII vesicle coat"/>
    <property type="evidence" value="ECO:0007669"/>
    <property type="project" value="InterPro"/>
</dbReference>
<dbReference type="Pfam" id="PF04811">
    <property type="entry name" value="Sec23_trunk"/>
    <property type="match status" value="1"/>
</dbReference>
<evidence type="ECO:0000256" key="8">
    <source>
        <dbReference type="ARBA" id="ARBA00023329"/>
    </source>
</evidence>
<dbReference type="InterPro" id="IPR050550">
    <property type="entry name" value="SEC23_SEC24_subfamily"/>
</dbReference>
<dbReference type="InterPro" id="IPR012990">
    <property type="entry name" value="Beta-sandwich_Sec23_24"/>
</dbReference>
<evidence type="ECO:0000259" key="15">
    <source>
        <dbReference type="Pfam" id="PF08033"/>
    </source>
</evidence>
<dbReference type="GO" id="GO:0006886">
    <property type="term" value="P:intracellular protein transport"/>
    <property type="evidence" value="ECO:0007669"/>
    <property type="project" value="InterPro"/>
</dbReference>
<keyword evidence="7" id="KW-0653">Protein transport</keyword>
<dbReference type="InterPro" id="IPR007123">
    <property type="entry name" value="Gelsolin-like_dom"/>
</dbReference>
<organism evidence="16 17">
    <name type="scientific">Conoideocrella luteorostrata</name>
    <dbReference type="NCBI Taxonomy" id="1105319"/>
    <lineage>
        <taxon>Eukaryota</taxon>
        <taxon>Fungi</taxon>
        <taxon>Dikarya</taxon>
        <taxon>Ascomycota</taxon>
        <taxon>Pezizomycotina</taxon>
        <taxon>Sordariomycetes</taxon>
        <taxon>Hypocreomycetidae</taxon>
        <taxon>Hypocreales</taxon>
        <taxon>Clavicipitaceae</taxon>
        <taxon>Conoideocrella</taxon>
    </lineage>
</organism>
<keyword evidence="6" id="KW-0931">ER-Golgi transport</keyword>
<dbReference type="Pfam" id="PF08033">
    <property type="entry name" value="Sec23_BS"/>
    <property type="match status" value="1"/>
</dbReference>
<dbReference type="Gene3D" id="1.20.120.730">
    <property type="entry name" value="Sec23/Sec24 helical domain"/>
    <property type="match status" value="1"/>
</dbReference>
<evidence type="ECO:0000256" key="4">
    <source>
        <dbReference type="ARBA" id="ARBA00008334"/>
    </source>
</evidence>
<dbReference type="Gene3D" id="2.60.40.1670">
    <property type="entry name" value="beta-sandwich domain of Sec23/24"/>
    <property type="match status" value="1"/>
</dbReference>
<evidence type="ECO:0000256" key="1">
    <source>
        <dbReference type="ARBA" id="ARBA00004255"/>
    </source>
</evidence>
<evidence type="ECO:0000256" key="9">
    <source>
        <dbReference type="ARBA" id="ARBA00025471"/>
    </source>
</evidence>
<dbReference type="GO" id="GO:0000139">
    <property type="term" value="C:Golgi membrane"/>
    <property type="evidence" value="ECO:0007669"/>
    <property type="project" value="UniProtKB-SubCell"/>
</dbReference>
<gene>
    <name evidence="16" type="primary">SFB3</name>
    <name evidence="16" type="ORF">QQS21_010708</name>
</gene>
<evidence type="ECO:0000256" key="5">
    <source>
        <dbReference type="ARBA" id="ARBA00022448"/>
    </source>
</evidence>
<dbReference type="AlphaFoldDB" id="A0AAJ0FP38"/>
<proteinExistence type="inferred from homology"/>
<keyword evidence="17" id="KW-1185">Reference proteome</keyword>
<dbReference type="SUPFAM" id="SSF82919">
    <property type="entry name" value="Zn-finger domain of Sec23/24"/>
    <property type="match status" value="1"/>
</dbReference>
<dbReference type="InterPro" id="IPR006900">
    <property type="entry name" value="Sec23/24_helical_dom"/>
</dbReference>
<dbReference type="Proteomes" id="UP001251528">
    <property type="component" value="Unassembled WGS sequence"/>
</dbReference>
<dbReference type="InterPro" id="IPR029006">
    <property type="entry name" value="ADF-H/Gelsolin-like_dom_sf"/>
</dbReference>
<evidence type="ECO:0000259" key="13">
    <source>
        <dbReference type="Pfam" id="PF04811"/>
    </source>
</evidence>
<dbReference type="InterPro" id="IPR036175">
    <property type="entry name" value="Sec23/24_helical_dom_sf"/>
</dbReference>
<feature type="domain" description="Zinc finger Sec23/Sec24-type" evidence="12">
    <location>
        <begin position="307"/>
        <end position="345"/>
    </location>
</feature>
<comment type="function">
    <text evidence="9">Component of the coat protein complex II (COPII) which promotes the formation of transport vesicles from the endoplasmic reticulum (ER). The coat has two main functions, the physical deformation of the endoplasmic reticulum membrane into vesicles and the selection of cargo molecules.</text>
</comment>
<dbReference type="GO" id="GO:0070971">
    <property type="term" value="C:endoplasmic reticulum exit site"/>
    <property type="evidence" value="ECO:0007669"/>
    <property type="project" value="TreeGrafter"/>
</dbReference>
<dbReference type="SUPFAM" id="SSF81995">
    <property type="entry name" value="beta-sandwich domain of Sec23/24"/>
    <property type="match status" value="1"/>
</dbReference>
<feature type="compositionally biased region" description="Basic residues" evidence="10">
    <location>
        <begin position="102"/>
        <end position="112"/>
    </location>
</feature>
<evidence type="ECO:0000256" key="3">
    <source>
        <dbReference type="ARBA" id="ARBA00004397"/>
    </source>
</evidence>
<evidence type="ECO:0000313" key="17">
    <source>
        <dbReference type="Proteomes" id="UP001251528"/>
    </source>
</evidence>
<dbReference type="PANTHER" id="PTHR13803:SF4">
    <property type="entry name" value="SECRETORY 24CD, ISOFORM C"/>
    <property type="match status" value="1"/>
</dbReference>
<dbReference type="Gene3D" id="2.30.30.380">
    <property type="entry name" value="Zn-finger domain of Sec23/24"/>
    <property type="match status" value="1"/>
</dbReference>
<feature type="domain" description="Sec23/Sec24 beta-sandwich" evidence="15">
    <location>
        <begin position="638"/>
        <end position="722"/>
    </location>
</feature>
<evidence type="ECO:0000259" key="11">
    <source>
        <dbReference type="Pfam" id="PF00626"/>
    </source>
</evidence>
<feature type="domain" description="Sec23/Sec24 helical" evidence="14">
    <location>
        <begin position="744"/>
        <end position="845"/>
    </location>
</feature>
<sequence>MADYSQYHALGQGIAPDPNDPNHHNAPGPSPYQQPTPGYGAPGPYGAQPQQSLSPVGGDAPGAGYGMHPDQNPQGGFVQPGPDAALAAQMGGMNLGDGQGTIRKKKKDRHAYHTVEPTGSSQAFNGMPPPGSNTNQFIPSTTPGQPGAPGFGTQFGSSHGTPQMMNANQFSATGNAPFTPGTPVDFASGNGSADASATISTSGLSKVSMEDMPSVPVSRDSIQPYFLKNVYPTFERHVPPPATVSFVAFDQGNASPKYARLTLNNIPATTEGLQATGLPLGLLLQPLAPLQTGEADIPVLDFGETGPPRCRRCRAYINPFMMFRSGGNKFVCNLCTHPNETPPEYFCATSPQGVRVDRDQRPELHRGTVEFVVPKEYWTREPVGLRWLFVIDVTQESYNKGFLETFCDGILAALYGGEDQGGDENDELKRRVPEGAKVGFVTYDKDIHFYNMHSGLEQPQMLIMPDLEDPFLPLGEGLFVDPYESKALITSLLTRLPEMFSDIKNPEPALLATLNAALAALENTGGKIICSCSALPTWGPGRLFMRDDGNHPGGELDKKLYTTEHPAWKKVTEKMAAAGIGADFFLAAPSGGYLDIATIGHVAATTGGETFYYPNFIAQRDGPKLSAEISHTVARLTGFQALMKVRCSNGLQVGAYHGNFIQHTFGADLEIGVIDADKALAVSFGYDGKLDSKLDAHFQSALLYTTASGQRRVRCSNIIASVSETSKESGMREQGVRTCMKFVDQDAVIALLAKEAGTKLATSSSNLKDIRNWVTERSIDVMSCYRKHSAQQHPAGQLVMPERLKEFCMYMLGLTKCRAFKGGIENSDRRVHEMRMVRSMGALELSLYLYPRMIPLHNLQPEEGFADAETGHLKMPPSIRASFSRIEPGGVYLVDNGQQCLLWFHSQTSPNLITDLFGEGKDSLKSLDAYTSSLPLLETHLNAQARNIIEFLKTMRGSKGLTIQLARQGIDGAEFEFAR</sequence>
<dbReference type="GO" id="GO:0008270">
    <property type="term" value="F:zinc ion binding"/>
    <property type="evidence" value="ECO:0007669"/>
    <property type="project" value="InterPro"/>
</dbReference>
<dbReference type="Gene3D" id="3.40.20.10">
    <property type="entry name" value="Severin"/>
    <property type="match status" value="1"/>
</dbReference>
<feature type="region of interest" description="Disordered" evidence="10">
    <location>
        <begin position="1"/>
        <end position="139"/>
    </location>
</feature>
<dbReference type="EMBL" id="JASWJB010000322">
    <property type="protein sequence ID" value="KAK2591611.1"/>
    <property type="molecule type" value="Genomic_DNA"/>
</dbReference>
<evidence type="ECO:0000256" key="6">
    <source>
        <dbReference type="ARBA" id="ARBA00022892"/>
    </source>
</evidence>
<feature type="domain" description="Gelsolin-like" evidence="11">
    <location>
        <begin position="874"/>
        <end position="918"/>
    </location>
</feature>
<feature type="domain" description="Sec23/Sec24 trunk" evidence="13">
    <location>
        <begin position="385"/>
        <end position="631"/>
    </location>
</feature>
<reference evidence="16" key="1">
    <citation type="submission" date="2023-06" db="EMBL/GenBank/DDBJ databases">
        <title>Conoideocrella luteorostrata (Hypocreales: Clavicipitaceae), a potential biocontrol fungus for elongate hemlock scale in United States Christmas tree production areas.</title>
        <authorList>
            <person name="Barrett H."/>
            <person name="Lovett B."/>
            <person name="Macias A.M."/>
            <person name="Stajich J.E."/>
            <person name="Kasson M.T."/>
        </authorList>
    </citation>
    <scope>NUCLEOTIDE SEQUENCE</scope>
    <source>
        <strain evidence="16">ARSEF 14590</strain>
    </source>
</reference>
<evidence type="ECO:0000256" key="2">
    <source>
        <dbReference type="ARBA" id="ARBA00004299"/>
    </source>
</evidence>
<dbReference type="GO" id="GO:0005789">
    <property type="term" value="C:endoplasmic reticulum membrane"/>
    <property type="evidence" value="ECO:0007669"/>
    <property type="project" value="UniProtKB-SubCell"/>
</dbReference>
<evidence type="ECO:0000259" key="12">
    <source>
        <dbReference type="Pfam" id="PF04810"/>
    </source>
</evidence>
<name>A0AAJ0FP38_9HYPO</name>
<dbReference type="Pfam" id="PF00626">
    <property type="entry name" value="Gelsolin"/>
    <property type="match status" value="1"/>
</dbReference>
<evidence type="ECO:0000313" key="16">
    <source>
        <dbReference type="EMBL" id="KAK2591611.1"/>
    </source>
</evidence>
<comment type="subcellular location">
    <subcellularLocation>
        <location evidence="2">Cytoplasmic vesicle</location>
        <location evidence="2">COPII-coated vesicle membrane</location>
        <topology evidence="2">Peripheral membrane protein</topology>
        <orientation evidence="2">Cytoplasmic side</orientation>
    </subcellularLocation>
    <subcellularLocation>
        <location evidence="3">Endoplasmic reticulum membrane</location>
        <topology evidence="3">Peripheral membrane protein</topology>
        <orientation evidence="3">Cytoplasmic side</orientation>
    </subcellularLocation>
    <subcellularLocation>
        <location evidence="1">Golgi apparatus membrane</location>
        <topology evidence="1">Peripheral membrane protein</topology>
        <orientation evidence="1">Cytoplasmic side</orientation>
    </subcellularLocation>
</comment>
<feature type="non-terminal residue" evidence="16">
    <location>
        <position position="979"/>
    </location>
</feature>
<comment type="similarity">
    <text evidence="4">Belongs to the SEC23/SEC24 family. SEC24 subfamily.</text>
</comment>
<dbReference type="InterPro" id="IPR036180">
    <property type="entry name" value="Gelsolin-like_dom_sf"/>
</dbReference>
<keyword evidence="8" id="KW-0968">Cytoplasmic vesicle</keyword>
<dbReference type="SUPFAM" id="SSF82754">
    <property type="entry name" value="C-terminal, gelsolin-like domain of Sec23/24"/>
    <property type="match status" value="1"/>
</dbReference>
<dbReference type="InterPro" id="IPR036465">
    <property type="entry name" value="vWFA_dom_sf"/>
</dbReference>
<evidence type="ECO:0000256" key="10">
    <source>
        <dbReference type="SAM" id="MobiDB-lite"/>
    </source>
</evidence>
<dbReference type="SUPFAM" id="SSF81811">
    <property type="entry name" value="Helical domain of Sec23/24"/>
    <property type="match status" value="1"/>
</dbReference>
<dbReference type="Pfam" id="PF04815">
    <property type="entry name" value="Sec23_helical"/>
    <property type="match status" value="1"/>
</dbReference>
<dbReference type="PANTHER" id="PTHR13803">
    <property type="entry name" value="SEC24-RELATED PROTEIN"/>
    <property type="match status" value="1"/>
</dbReference>
<protein>
    <submittedName>
        <fullName evidence="16">COPII coat Sec23p-Sfb3p heterodimer component</fullName>
    </submittedName>
</protein>
<dbReference type="InterPro" id="IPR006896">
    <property type="entry name" value="Sec23/24_trunk_dom"/>
</dbReference>
<dbReference type="GO" id="GO:0000149">
    <property type="term" value="F:SNARE binding"/>
    <property type="evidence" value="ECO:0007669"/>
    <property type="project" value="TreeGrafter"/>
</dbReference>
<dbReference type="InterPro" id="IPR036174">
    <property type="entry name" value="Znf_Sec23_Sec24_sf"/>
</dbReference>